<feature type="compositionally biased region" description="Basic and acidic residues" evidence="5">
    <location>
        <begin position="14"/>
        <end position="25"/>
    </location>
</feature>
<protein>
    <recommendedName>
        <fullName evidence="6">Type I restriction modification DNA specificity domain-containing protein</fullName>
    </recommendedName>
</protein>
<evidence type="ECO:0000313" key="7">
    <source>
        <dbReference type="EMBL" id="NEZ63417.1"/>
    </source>
</evidence>
<proteinExistence type="inferred from homology"/>
<organism evidence="7 8">
    <name type="scientific">Adonisia turfae CCMR0082</name>
    <dbReference type="NCBI Taxonomy" id="2304604"/>
    <lineage>
        <taxon>Bacteria</taxon>
        <taxon>Bacillati</taxon>
        <taxon>Cyanobacteriota</taxon>
        <taxon>Adonisia</taxon>
        <taxon>Adonisia turfae</taxon>
    </lineage>
</organism>
<reference evidence="7 8" key="1">
    <citation type="journal article" date="2020" name="Microb. Ecol.">
        <title>Ecogenomics of the Marine Benthic Filamentous Cyanobacterium Adonisia.</title>
        <authorList>
            <person name="Walter J.M."/>
            <person name="Coutinho F.H."/>
            <person name="Leomil L."/>
            <person name="Hargreaves P.I."/>
            <person name="Campeao M.E."/>
            <person name="Vieira V.V."/>
            <person name="Silva B.S."/>
            <person name="Fistarol G.O."/>
            <person name="Salomon P.S."/>
            <person name="Sawabe T."/>
            <person name="Mino S."/>
            <person name="Hosokawa M."/>
            <person name="Miyashita H."/>
            <person name="Maruyama F."/>
            <person name="van Verk M.C."/>
            <person name="Dutilh B.E."/>
            <person name="Thompson C.C."/>
            <person name="Thompson F.L."/>
        </authorList>
    </citation>
    <scope>NUCLEOTIDE SEQUENCE [LARGE SCALE GENOMIC DNA]</scope>
    <source>
        <strain evidence="7 8">CCMR0082</strain>
    </source>
</reference>
<evidence type="ECO:0000256" key="5">
    <source>
        <dbReference type="SAM" id="MobiDB-lite"/>
    </source>
</evidence>
<dbReference type="AlphaFoldDB" id="A0A6M0S4L3"/>
<dbReference type="GO" id="GO:0009307">
    <property type="term" value="P:DNA restriction-modification system"/>
    <property type="evidence" value="ECO:0007669"/>
    <property type="project" value="UniProtKB-KW"/>
</dbReference>
<dbReference type="PANTHER" id="PTHR43140:SF1">
    <property type="entry name" value="TYPE I RESTRICTION ENZYME ECOKI SPECIFICITY SUBUNIT"/>
    <property type="match status" value="1"/>
</dbReference>
<evidence type="ECO:0000313" key="8">
    <source>
        <dbReference type="Proteomes" id="UP000473574"/>
    </source>
</evidence>
<name>A0A6M0S4L3_9CYAN</name>
<dbReference type="GO" id="GO:0003677">
    <property type="term" value="F:DNA binding"/>
    <property type="evidence" value="ECO:0007669"/>
    <property type="project" value="UniProtKB-KW"/>
</dbReference>
<dbReference type="RefSeq" id="WP_163662773.1">
    <property type="nucleotide sequence ID" value="NZ_QZCE01000002.1"/>
</dbReference>
<keyword evidence="3" id="KW-0238">DNA-binding</keyword>
<dbReference type="EMBL" id="QZCE01000002">
    <property type="protein sequence ID" value="NEZ63417.1"/>
    <property type="molecule type" value="Genomic_DNA"/>
</dbReference>
<dbReference type="PANTHER" id="PTHR43140">
    <property type="entry name" value="TYPE-1 RESTRICTION ENZYME ECOKI SPECIFICITY PROTEIN"/>
    <property type="match status" value="1"/>
</dbReference>
<dbReference type="Proteomes" id="UP000473574">
    <property type="component" value="Unassembled WGS sequence"/>
</dbReference>
<dbReference type="SUPFAM" id="SSF116734">
    <property type="entry name" value="DNA methylase specificity domain"/>
    <property type="match status" value="1"/>
</dbReference>
<comment type="caution">
    <text evidence="7">The sequence shown here is derived from an EMBL/GenBank/DDBJ whole genome shotgun (WGS) entry which is preliminary data.</text>
</comment>
<evidence type="ECO:0000256" key="1">
    <source>
        <dbReference type="ARBA" id="ARBA00010923"/>
    </source>
</evidence>
<evidence type="ECO:0000256" key="4">
    <source>
        <dbReference type="ARBA" id="ARBA00038652"/>
    </source>
</evidence>
<gene>
    <name evidence="7" type="ORF">D0962_11565</name>
</gene>
<evidence type="ECO:0000259" key="6">
    <source>
        <dbReference type="Pfam" id="PF01420"/>
    </source>
</evidence>
<dbReference type="CDD" id="cd17253">
    <property type="entry name" value="RMtype1_S_Eco933I-TRD2-CR2_like"/>
    <property type="match status" value="1"/>
</dbReference>
<dbReference type="Pfam" id="PF01420">
    <property type="entry name" value="Methylase_S"/>
    <property type="match status" value="1"/>
</dbReference>
<accession>A0A6M0S4L3</accession>
<comment type="similarity">
    <text evidence="1">Belongs to the type-I restriction system S methylase family.</text>
</comment>
<sequence length="278" mass="31321">MKDNLLSGGVGELGPHEQEGFREESPEQLLSRLGSFQPLLLERMEDFLSSPELEHIPPSWQWSTLSEIAAIKGGLTKGKKRKETDKLLTVPYLRVANVQRGFLDLEEIRYIQATEDELNQLKLISGDILFTEGGDRDKLGRGWIWAGEIKECIHQNHVFRARLYLQELSPKLISLYSNSFGQKYFLGVGKQTTNLASINLTKLSNLPIPIPPLNEQHRIVTKIEALTTRSRKARAALDAIPPLLDQFRQSVLAAAFRGDLTADWRAQNPDMEPAGKLL</sequence>
<keyword evidence="2" id="KW-0680">Restriction system</keyword>
<dbReference type="InterPro" id="IPR044946">
    <property type="entry name" value="Restrct_endonuc_typeI_TRD_sf"/>
</dbReference>
<evidence type="ECO:0000256" key="2">
    <source>
        <dbReference type="ARBA" id="ARBA00022747"/>
    </source>
</evidence>
<dbReference type="InterPro" id="IPR051212">
    <property type="entry name" value="Type-I_RE_S_subunit"/>
</dbReference>
<feature type="region of interest" description="Disordered" evidence="5">
    <location>
        <begin position="1"/>
        <end position="27"/>
    </location>
</feature>
<dbReference type="Gene3D" id="3.90.220.20">
    <property type="entry name" value="DNA methylase specificity domains"/>
    <property type="match status" value="1"/>
</dbReference>
<evidence type="ECO:0000256" key="3">
    <source>
        <dbReference type="ARBA" id="ARBA00023125"/>
    </source>
</evidence>
<feature type="domain" description="Type I restriction modification DNA specificity" evidence="6">
    <location>
        <begin position="59"/>
        <end position="228"/>
    </location>
</feature>
<dbReference type="InterPro" id="IPR000055">
    <property type="entry name" value="Restrct_endonuc_typeI_TRD"/>
</dbReference>
<comment type="subunit">
    <text evidence="4">The methyltransferase is composed of M and S polypeptides.</text>
</comment>